<evidence type="ECO:0000256" key="3">
    <source>
        <dbReference type="ARBA" id="ARBA00022989"/>
    </source>
</evidence>
<feature type="transmembrane region" description="Helical" evidence="5">
    <location>
        <begin position="154"/>
        <end position="183"/>
    </location>
</feature>
<gene>
    <name evidence="7" type="ORF">LP43_2479</name>
</gene>
<feature type="domain" description="ABC transmembrane type-1" evidence="6">
    <location>
        <begin position="26"/>
        <end position="222"/>
    </location>
</feature>
<evidence type="ECO:0000256" key="4">
    <source>
        <dbReference type="ARBA" id="ARBA00023136"/>
    </source>
</evidence>
<dbReference type="Gene3D" id="1.10.3720.10">
    <property type="entry name" value="MetI-like"/>
    <property type="match status" value="1"/>
</dbReference>
<dbReference type="PANTHER" id="PTHR43632">
    <property type="entry name" value="PERMEASE COMPONENT OF TUNGSTATE ABC TRANSPORTER"/>
    <property type="match status" value="1"/>
</dbReference>
<keyword evidence="2 5" id="KW-0812">Transmembrane</keyword>
<evidence type="ECO:0000256" key="2">
    <source>
        <dbReference type="ARBA" id="ARBA00022692"/>
    </source>
</evidence>
<dbReference type="Pfam" id="PF00528">
    <property type="entry name" value="BPD_transp_1"/>
    <property type="match status" value="1"/>
</dbReference>
<reference evidence="7 8" key="1">
    <citation type="submission" date="2014-09" db="EMBL/GenBank/DDBJ databases">
        <authorList>
            <person name="Grob C."/>
            <person name="Taubert M."/>
            <person name="Howat A.M."/>
            <person name="Burns O.J."/>
            <person name="Dixon J.L."/>
            <person name="Chen Y."/>
            <person name="Murrell J.C."/>
        </authorList>
    </citation>
    <scope>NUCLEOTIDE SEQUENCE [LARGE SCALE GENOMIC DNA]</scope>
    <source>
        <strain evidence="7">L4</strain>
    </source>
</reference>
<organism evidence="7 8">
    <name type="scientific">Methylophaga thiooxydans</name>
    <dbReference type="NCBI Taxonomy" id="392484"/>
    <lineage>
        <taxon>Bacteria</taxon>
        <taxon>Pseudomonadati</taxon>
        <taxon>Pseudomonadota</taxon>
        <taxon>Gammaproteobacteria</taxon>
        <taxon>Thiotrichales</taxon>
        <taxon>Piscirickettsiaceae</taxon>
        <taxon>Methylophaga</taxon>
    </lineage>
</organism>
<dbReference type="InterPro" id="IPR049783">
    <property type="entry name" value="ABC_perm_TupB-like"/>
</dbReference>
<feature type="transmembrane region" description="Helical" evidence="5">
    <location>
        <begin position="65"/>
        <end position="85"/>
    </location>
</feature>
<dbReference type="STRING" id="392484.LP43_2479"/>
<evidence type="ECO:0000256" key="1">
    <source>
        <dbReference type="ARBA" id="ARBA00004651"/>
    </source>
</evidence>
<sequence length="230" mass="24352">MDYFANSLLAALRLIGSLDADIYQIVFTSVLISLAASAIAAIIAVPAGVMMALHQFRGKQFTQHLLNTLMAMPTVVIGLLLYGLFSRLGPLGEWGLLYTPTAIIIAEAILIFPIMMNLTITAVNGADPRLVPTLRSLGARTIQMAFQVIRTTRLAILAAIIAGFGRAIGEVGAAMMLGGNIAGYTRTMTTAIALETSKGEFELGLALGLLLLIIAFVLNFLLSALNKASS</sequence>
<comment type="caution">
    <text evidence="7">The sequence shown here is derived from an EMBL/GenBank/DDBJ whole genome shotgun (WGS) entry which is preliminary data.</text>
</comment>
<dbReference type="GO" id="GO:0055085">
    <property type="term" value="P:transmembrane transport"/>
    <property type="evidence" value="ECO:0007669"/>
    <property type="project" value="InterPro"/>
</dbReference>
<dbReference type="Proteomes" id="UP000029999">
    <property type="component" value="Unassembled WGS sequence"/>
</dbReference>
<evidence type="ECO:0000313" key="7">
    <source>
        <dbReference type="EMBL" id="KGM05915.1"/>
    </source>
</evidence>
<dbReference type="InterPro" id="IPR000515">
    <property type="entry name" value="MetI-like"/>
</dbReference>
<comment type="similarity">
    <text evidence="5">Belongs to the binding-protein-dependent transport system permease family.</text>
</comment>
<evidence type="ECO:0000259" key="6">
    <source>
        <dbReference type="PROSITE" id="PS50928"/>
    </source>
</evidence>
<comment type="subcellular location">
    <subcellularLocation>
        <location evidence="1 5">Cell membrane</location>
        <topology evidence="1 5">Multi-pass membrane protein</topology>
    </subcellularLocation>
</comment>
<name>A0A0A0BDI1_9GAMM</name>
<proteinExistence type="inferred from homology"/>
<protein>
    <submittedName>
        <fullName evidence="7">ABC-type tungstate transport system, permease protein</fullName>
    </submittedName>
</protein>
<dbReference type="CDD" id="cd06261">
    <property type="entry name" value="TM_PBP2"/>
    <property type="match status" value="1"/>
</dbReference>
<evidence type="ECO:0000313" key="8">
    <source>
        <dbReference type="Proteomes" id="UP000029999"/>
    </source>
</evidence>
<dbReference type="NCBIfam" id="NF038017">
    <property type="entry name" value="ABC_perm1"/>
    <property type="match status" value="1"/>
</dbReference>
<dbReference type="InterPro" id="IPR035906">
    <property type="entry name" value="MetI-like_sf"/>
</dbReference>
<feature type="transmembrane region" description="Helical" evidence="5">
    <location>
        <begin position="97"/>
        <end position="120"/>
    </location>
</feature>
<dbReference type="RefSeq" id="WP_008290265.1">
    <property type="nucleotide sequence ID" value="NZ_JRQD01000007.1"/>
</dbReference>
<keyword evidence="5" id="KW-0813">Transport</keyword>
<evidence type="ECO:0000256" key="5">
    <source>
        <dbReference type="RuleBase" id="RU363032"/>
    </source>
</evidence>
<feature type="transmembrane region" description="Helical" evidence="5">
    <location>
        <begin position="30"/>
        <end position="53"/>
    </location>
</feature>
<keyword evidence="4 5" id="KW-0472">Membrane</keyword>
<dbReference type="AlphaFoldDB" id="A0A0A0BDI1"/>
<keyword evidence="3 5" id="KW-1133">Transmembrane helix</keyword>
<dbReference type="PANTHER" id="PTHR43632:SF1">
    <property type="entry name" value="PERMEASE COMPONENT OF TUNGSTATE ABC TRANSPORTER"/>
    <property type="match status" value="1"/>
</dbReference>
<dbReference type="PROSITE" id="PS50928">
    <property type="entry name" value="ABC_TM1"/>
    <property type="match status" value="1"/>
</dbReference>
<dbReference type="GO" id="GO:0005886">
    <property type="term" value="C:plasma membrane"/>
    <property type="evidence" value="ECO:0007669"/>
    <property type="project" value="UniProtKB-SubCell"/>
</dbReference>
<feature type="transmembrane region" description="Helical" evidence="5">
    <location>
        <begin position="203"/>
        <end position="225"/>
    </location>
</feature>
<dbReference type="EMBL" id="JRQD01000007">
    <property type="protein sequence ID" value="KGM05915.1"/>
    <property type="molecule type" value="Genomic_DNA"/>
</dbReference>
<dbReference type="SUPFAM" id="SSF161098">
    <property type="entry name" value="MetI-like"/>
    <property type="match status" value="1"/>
</dbReference>
<accession>A0A0A0BDI1</accession>